<gene>
    <name evidence="15" type="ORF">A9Y76_25815</name>
</gene>
<keyword evidence="13" id="KW-0902">Two-component regulatory system</keyword>
<dbReference type="InterPro" id="IPR003594">
    <property type="entry name" value="HATPase_dom"/>
</dbReference>
<evidence type="ECO:0000256" key="3">
    <source>
        <dbReference type="ARBA" id="ARBA00012438"/>
    </source>
</evidence>
<evidence type="ECO:0000313" key="15">
    <source>
        <dbReference type="EMBL" id="ANJ75881.1"/>
    </source>
</evidence>
<dbReference type="InterPro" id="IPR003661">
    <property type="entry name" value="HisK_dim/P_dom"/>
</dbReference>
<name>A0A192A6K1_9RALS</name>
<evidence type="ECO:0000256" key="9">
    <source>
        <dbReference type="ARBA" id="ARBA00022741"/>
    </source>
</evidence>
<dbReference type="SUPFAM" id="SSF47384">
    <property type="entry name" value="Homodimeric domain of signal transducing histidine kinase"/>
    <property type="match status" value="1"/>
</dbReference>
<evidence type="ECO:0000256" key="2">
    <source>
        <dbReference type="ARBA" id="ARBA00004429"/>
    </source>
</evidence>
<keyword evidence="16" id="KW-1185">Reference proteome</keyword>
<evidence type="ECO:0000256" key="8">
    <source>
        <dbReference type="ARBA" id="ARBA00022692"/>
    </source>
</evidence>
<dbReference type="EMBL" id="CP016023">
    <property type="protein sequence ID" value="ANJ75881.1"/>
    <property type="molecule type" value="Genomic_DNA"/>
</dbReference>
<protein>
    <recommendedName>
        <fullName evidence="3">histidine kinase</fullName>
        <ecNumber evidence="3">2.7.13.3</ecNumber>
    </recommendedName>
</protein>
<keyword evidence="7" id="KW-0808">Transferase</keyword>
<dbReference type="GO" id="GO:0000155">
    <property type="term" value="F:phosphorelay sensor kinase activity"/>
    <property type="evidence" value="ECO:0007669"/>
    <property type="project" value="InterPro"/>
</dbReference>
<evidence type="ECO:0000256" key="10">
    <source>
        <dbReference type="ARBA" id="ARBA00022777"/>
    </source>
</evidence>
<dbReference type="RefSeq" id="WP_064808780.1">
    <property type="nucleotide sequence ID" value="NZ_CP016023.1"/>
</dbReference>
<dbReference type="SUPFAM" id="SSF55874">
    <property type="entry name" value="ATPase domain of HSP90 chaperone/DNA topoisomerase II/histidine kinase"/>
    <property type="match status" value="1"/>
</dbReference>
<keyword evidence="4" id="KW-1003">Cell membrane</keyword>
<dbReference type="GO" id="GO:0005886">
    <property type="term" value="C:plasma membrane"/>
    <property type="evidence" value="ECO:0007669"/>
    <property type="project" value="UniProtKB-SubCell"/>
</dbReference>
<dbReference type="CDD" id="cd00082">
    <property type="entry name" value="HisKA"/>
    <property type="match status" value="1"/>
</dbReference>
<reference evidence="16" key="1">
    <citation type="submission" date="2016-06" db="EMBL/GenBank/DDBJ databases">
        <authorList>
            <person name="Xu Y."/>
            <person name="Nagy A."/>
            <person name="Yan X."/>
            <person name="Kim S.W."/>
            <person name="Haley B."/>
            <person name="Liu N.T."/>
            <person name="Nou X."/>
        </authorList>
    </citation>
    <scope>NUCLEOTIDE SEQUENCE [LARGE SCALE GENOMIC DNA]</scope>
    <source>
        <strain evidence="16">ATCC 49129</strain>
    </source>
</reference>
<dbReference type="Gene3D" id="1.10.287.130">
    <property type="match status" value="1"/>
</dbReference>
<keyword evidence="6" id="KW-0597">Phosphoprotein</keyword>
<keyword evidence="12" id="KW-1133">Transmembrane helix</keyword>
<dbReference type="SMART" id="SM00304">
    <property type="entry name" value="HAMP"/>
    <property type="match status" value="1"/>
</dbReference>
<evidence type="ECO:0000256" key="11">
    <source>
        <dbReference type="ARBA" id="ARBA00022840"/>
    </source>
</evidence>
<dbReference type="SMART" id="SM00388">
    <property type="entry name" value="HisKA"/>
    <property type="match status" value="1"/>
</dbReference>
<keyword evidence="8" id="KW-0812">Transmembrane</keyword>
<evidence type="ECO:0000256" key="4">
    <source>
        <dbReference type="ARBA" id="ARBA00022475"/>
    </source>
</evidence>
<evidence type="ECO:0000256" key="1">
    <source>
        <dbReference type="ARBA" id="ARBA00000085"/>
    </source>
</evidence>
<dbReference type="PANTHER" id="PTHR44936:SF5">
    <property type="entry name" value="SENSOR HISTIDINE KINASE ENVZ"/>
    <property type="match status" value="1"/>
</dbReference>
<dbReference type="EC" id="2.7.13.3" evidence="3"/>
<evidence type="ECO:0000256" key="5">
    <source>
        <dbReference type="ARBA" id="ARBA00022519"/>
    </source>
</evidence>
<dbReference type="Pfam" id="PF02518">
    <property type="entry name" value="HATPase_c"/>
    <property type="match status" value="1"/>
</dbReference>
<keyword evidence="11" id="KW-0067">ATP-binding</keyword>
<dbReference type="PROSITE" id="PS50109">
    <property type="entry name" value="HIS_KIN"/>
    <property type="match status" value="1"/>
</dbReference>
<dbReference type="GeneID" id="61529466"/>
<dbReference type="PRINTS" id="PR00344">
    <property type="entry name" value="BCTRLSENSOR"/>
</dbReference>
<evidence type="ECO:0000256" key="6">
    <source>
        <dbReference type="ARBA" id="ARBA00022553"/>
    </source>
</evidence>
<dbReference type="PANTHER" id="PTHR44936">
    <property type="entry name" value="SENSOR PROTEIN CREC"/>
    <property type="match status" value="1"/>
</dbReference>
<evidence type="ECO:0000313" key="16">
    <source>
        <dbReference type="Proteomes" id="UP000078572"/>
    </source>
</evidence>
<dbReference type="InterPro" id="IPR036097">
    <property type="entry name" value="HisK_dim/P_sf"/>
</dbReference>
<keyword evidence="10 15" id="KW-0418">Kinase</keyword>
<dbReference type="PROSITE" id="PS50885">
    <property type="entry name" value="HAMP"/>
    <property type="match status" value="1"/>
</dbReference>
<keyword evidence="9" id="KW-0547">Nucleotide-binding</keyword>
<evidence type="ECO:0000256" key="13">
    <source>
        <dbReference type="ARBA" id="ARBA00023012"/>
    </source>
</evidence>
<dbReference type="InterPro" id="IPR036890">
    <property type="entry name" value="HATPase_C_sf"/>
</dbReference>
<dbReference type="SMART" id="SM00387">
    <property type="entry name" value="HATPase_c"/>
    <property type="match status" value="1"/>
</dbReference>
<dbReference type="InterPro" id="IPR003660">
    <property type="entry name" value="HAMP_dom"/>
</dbReference>
<comment type="catalytic activity">
    <reaction evidence="1">
        <text>ATP + protein L-histidine = ADP + protein N-phospho-L-histidine.</text>
        <dbReference type="EC" id="2.7.13.3"/>
    </reaction>
</comment>
<dbReference type="OrthoDB" id="9804645at2"/>
<dbReference type="InterPro" id="IPR050980">
    <property type="entry name" value="2C_sensor_his_kinase"/>
</dbReference>
<evidence type="ECO:0000256" key="14">
    <source>
        <dbReference type="ARBA" id="ARBA00023136"/>
    </source>
</evidence>
<evidence type="ECO:0000256" key="12">
    <source>
        <dbReference type="ARBA" id="ARBA00022989"/>
    </source>
</evidence>
<keyword evidence="5" id="KW-0997">Cell inner membrane</keyword>
<dbReference type="InterPro" id="IPR004358">
    <property type="entry name" value="Sig_transdc_His_kin-like_C"/>
</dbReference>
<sequence length="437" mass="47158">MTALRTLRLWPRTLFARLMVILLVGLALAQGLAFSLVLHERADAADRLMLGNLETDVASSVAMLDMLPAAKRALWADRLSRRTYRYELDAGIRSDTPPRDALSREAAATIGRALEGRYNVTANAVPGGGNQYQVHLTLSDGSPLTIDVHPNPMGLSTWLPVLLVVQLVLLGGCAWLAVRLVTRPLKQLATAAESLGPDLKSEVIPEHGPVEVAHAAAAFNAMQQRIAGYLAERVQILAAISHDLQTPITRMRLRLDLMDPSETQERLVQDLRAMEHLVREGVTYARTLHGSAEAPARVDIDALLDSLSYDYRDGGTPIMVEGKVGAPVETRPQALRRILTNLIDNAIKFGGDAEVTVSRESGSLAIAVLDRGPGIPEAELERVMRPFYRLETSRNRGTGGTGLGLAIAQQLAQAMGGRLALANRQGGGLQATLTLPA</sequence>
<accession>A0A192A6K1</accession>
<dbReference type="Gene3D" id="3.30.565.10">
    <property type="entry name" value="Histidine kinase-like ATPase, C-terminal domain"/>
    <property type="match status" value="1"/>
</dbReference>
<dbReference type="Proteomes" id="UP000078572">
    <property type="component" value="Chromosome 2"/>
</dbReference>
<dbReference type="GO" id="GO:0005524">
    <property type="term" value="F:ATP binding"/>
    <property type="evidence" value="ECO:0007669"/>
    <property type="project" value="UniProtKB-KW"/>
</dbReference>
<organism evidence="15 16">
    <name type="scientific">Ralstonia insidiosa</name>
    <dbReference type="NCBI Taxonomy" id="190721"/>
    <lineage>
        <taxon>Bacteria</taxon>
        <taxon>Pseudomonadati</taxon>
        <taxon>Pseudomonadota</taxon>
        <taxon>Betaproteobacteria</taxon>
        <taxon>Burkholderiales</taxon>
        <taxon>Burkholderiaceae</taxon>
        <taxon>Ralstonia</taxon>
    </lineage>
</organism>
<dbReference type="Pfam" id="PF00672">
    <property type="entry name" value="HAMP"/>
    <property type="match status" value="1"/>
</dbReference>
<dbReference type="AlphaFoldDB" id="A0A192A6K1"/>
<dbReference type="InterPro" id="IPR005467">
    <property type="entry name" value="His_kinase_dom"/>
</dbReference>
<comment type="subcellular location">
    <subcellularLocation>
        <location evidence="2">Cell inner membrane</location>
        <topology evidence="2">Multi-pass membrane protein</topology>
    </subcellularLocation>
</comment>
<keyword evidence="14" id="KW-0472">Membrane</keyword>
<dbReference type="STRING" id="190721.ACS15_5610"/>
<proteinExistence type="predicted"/>
<evidence type="ECO:0000256" key="7">
    <source>
        <dbReference type="ARBA" id="ARBA00022679"/>
    </source>
</evidence>